<dbReference type="Gene3D" id="3.10.50.10">
    <property type="match status" value="1"/>
</dbReference>
<organism evidence="3 4">
    <name type="scientific">Biomphalaria glabrata</name>
    <name type="common">Bloodfluke planorb</name>
    <name type="synonym">Freshwater snail</name>
    <dbReference type="NCBI Taxonomy" id="6526"/>
    <lineage>
        <taxon>Eukaryota</taxon>
        <taxon>Metazoa</taxon>
        <taxon>Spiralia</taxon>
        <taxon>Lophotrochozoa</taxon>
        <taxon>Mollusca</taxon>
        <taxon>Gastropoda</taxon>
        <taxon>Heterobranchia</taxon>
        <taxon>Euthyneura</taxon>
        <taxon>Panpulmonata</taxon>
        <taxon>Hygrophila</taxon>
        <taxon>Lymnaeoidea</taxon>
        <taxon>Planorbidae</taxon>
        <taxon>Biomphalaria</taxon>
    </lineage>
</organism>
<dbReference type="Pfam" id="PF00704">
    <property type="entry name" value="Glyco_hydro_18"/>
    <property type="match status" value="1"/>
</dbReference>
<dbReference type="GO" id="GO:0008061">
    <property type="term" value="F:chitin binding"/>
    <property type="evidence" value="ECO:0007669"/>
    <property type="project" value="InterPro"/>
</dbReference>
<evidence type="ECO:0000313" key="4">
    <source>
        <dbReference type="RefSeq" id="XP_055867196.1"/>
    </source>
</evidence>
<proteinExistence type="predicted"/>
<name>A0A9W2YWQ6_BIOGL</name>
<dbReference type="GO" id="GO:0004568">
    <property type="term" value="F:chitinase activity"/>
    <property type="evidence" value="ECO:0007669"/>
    <property type="project" value="TreeGrafter"/>
</dbReference>
<keyword evidence="1" id="KW-1133">Transmembrane helix</keyword>
<dbReference type="GeneID" id="106058927"/>
<reference evidence="4" key="1">
    <citation type="submission" date="2025-08" db="UniProtKB">
        <authorList>
            <consortium name="RefSeq"/>
        </authorList>
    </citation>
    <scope>IDENTIFICATION</scope>
</reference>
<dbReference type="PANTHER" id="PTHR11177:SF360">
    <property type="entry name" value="CHITINASE 4-RELATED"/>
    <property type="match status" value="1"/>
</dbReference>
<evidence type="ECO:0000313" key="3">
    <source>
        <dbReference type="Proteomes" id="UP001165740"/>
    </source>
</evidence>
<dbReference type="PANTHER" id="PTHR11177">
    <property type="entry name" value="CHITINASE"/>
    <property type="match status" value="1"/>
</dbReference>
<dbReference type="GO" id="GO:0006032">
    <property type="term" value="P:chitin catabolic process"/>
    <property type="evidence" value="ECO:0007669"/>
    <property type="project" value="TreeGrafter"/>
</dbReference>
<gene>
    <name evidence="4" type="primary">LOC106058927</name>
</gene>
<evidence type="ECO:0000259" key="2">
    <source>
        <dbReference type="PROSITE" id="PS51910"/>
    </source>
</evidence>
<dbReference type="Proteomes" id="UP001165740">
    <property type="component" value="Chromosome 14"/>
</dbReference>
<keyword evidence="1" id="KW-0812">Transmembrane</keyword>
<dbReference type="PROSITE" id="PS51910">
    <property type="entry name" value="GH18_2"/>
    <property type="match status" value="1"/>
</dbReference>
<dbReference type="AlphaFoldDB" id="A0A9W2YWQ6"/>
<dbReference type="InterPro" id="IPR017853">
    <property type="entry name" value="GH"/>
</dbReference>
<dbReference type="GO" id="GO:0005975">
    <property type="term" value="P:carbohydrate metabolic process"/>
    <property type="evidence" value="ECO:0007669"/>
    <property type="project" value="InterPro"/>
</dbReference>
<dbReference type="SUPFAM" id="SSF51445">
    <property type="entry name" value="(Trans)glycosidases"/>
    <property type="match status" value="1"/>
</dbReference>
<protein>
    <submittedName>
        <fullName evidence="4">Chitinase-like protein 4 isoform X1</fullName>
    </submittedName>
</protein>
<dbReference type="InterPro" id="IPR029070">
    <property type="entry name" value="Chitinase_insertion_sf"/>
</dbReference>
<keyword evidence="3" id="KW-1185">Reference proteome</keyword>
<keyword evidence="1" id="KW-0472">Membrane</keyword>
<dbReference type="RefSeq" id="XP_055867196.1">
    <property type="nucleotide sequence ID" value="XM_056011221.1"/>
</dbReference>
<feature type="transmembrane region" description="Helical" evidence="1">
    <location>
        <begin position="19"/>
        <end position="38"/>
    </location>
</feature>
<feature type="domain" description="GH18" evidence="2">
    <location>
        <begin position="43"/>
        <end position="384"/>
    </location>
</feature>
<dbReference type="OrthoDB" id="73875at2759"/>
<dbReference type="InterPro" id="IPR011583">
    <property type="entry name" value="Chitinase_II/V-like_cat"/>
</dbReference>
<dbReference type="InterPro" id="IPR050314">
    <property type="entry name" value="Glycosyl_Hydrlase_18"/>
</dbReference>
<dbReference type="SMART" id="SM00636">
    <property type="entry name" value="Glyco_18"/>
    <property type="match status" value="1"/>
</dbReference>
<dbReference type="Gene3D" id="3.20.20.80">
    <property type="entry name" value="Glycosidases"/>
    <property type="match status" value="1"/>
</dbReference>
<sequence length="390" mass="44701">MCICALTKTSFQTNVNMNFYFLAQITVQLVATLVLGGIKDMCVNYMCMYRLYDDKGRLNTDPISGLHCKSVHLCFFEYQQSDNSVRLPFGLAFNITSFQRFRVDLKLVPKMKLVASVQIPFLKFQSIASRYGSHRTFIKTLLDFARNNNFDGLSLKFLNLYDTVDVDRVSLASLLTNFRKWIATDATNRSLPRLTLSHILTAQQNMLKESASINFFHRFMDYTILAAMDMALSVDYPTHNAPLTGSTNNVVSSLRHWLSNNDTRRKLFLGIPLYGILYNLTDSQLNSDVGATIISARKVCYFRQNTNVTFSFDTKEQVPFMNHSQFWLGYENRLSLELKVSLMIQSKLAGVAVFYVNDDDVSGYFCKEGVFPFMRYVYMACLNMNYYATG</sequence>
<accession>A0A9W2YWQ6</accession>
<evidence type="ECO:0000256" key="1">
    <source>
        <dbReference type="SAM" id="Phobius"/>
    </source>
</evidence>
<dbReference type="InterPro" id="IPR001223">
    <property type="entry name" value="Glyco_hydro18_cat"/>
</dbReference>
<dbReference type="GO" id="GO:0005576">
    <property type="term" value="C:extracellular region"/>
    <property type="evidence" value="ECO:0007669"/>
    <property type="project" value="TreeGrafter"/>
</dbReference>